<evidence type="ECO:0000259" key="1">
    <source>
        <dbReference type="Pfam" id="PF00107"/>
    </source>
</evidence>
<dbReference type="AlphaFoldDB" id="A0A7J9B9W9"/>
<dbReference type="SUPFAM" id="SSF51735">
    <property type="entry name" value="NAD(P)-binding Rossmann-fold domains"/>
    <property type="match status" value="1"/>
</dbReference>
<evidence type="ECO:0000313" key="2">
    <source>
        <dbReference type="EMBL" id="MBA0733058.1"/>
    </source>
</evidence>
<organism evidence="2 3">
    <name type="scientific">Gossypium gossypioides</name>
    <name type="common">Mexican cotton</name>
    <name type="synonym">Selera gossypioides</name>
    <dbReference type="NCBI Taxonomy" id="34282"/>
    <lineage>
        <taxon>Eukaryota</taxon>
        <taxon>Viridiplantae</taxon>
        <taxon>Streptophyta</taxon>
        <taxon>Embryophyta</taxon>
        <taxon>Tracheophyta</taxon>
        <taxon>Spermatophyta</taxon>
        <taxon>Magnoliopsida</taxon>
        <taxon>eudicotyledons</taxon>
        <taxon>Gunneridae</taxon>
        <taxon>Pentapetalae</taxon>
        <taxon>rosids</taxon>
        <taxon>malvids</taxon>
        <taxon>Malvales</taxon>
        <taxon>Malvaceae</taxon>
        <taxon>Malvoideae</taxon>
        <taxon>Gossypium</taxon>
    </lineage>
</organism>
<reference evidence="2 3" key="1">
    <citation type="journal article" date="2019" name="Genome Biol. Evol.">
        <title>Insights into the evolution of the New World diploid cottons (Gossypium, subgenus Houzingenia) based on genome sequencing.</title>
        <authorList>
            <person name="Grover C.E."/>
            <person name="Arick M.A. 2nd"/>
            <person name="Thrash A."/>
            <person name="Conover J.L."/>
            <person name="Sanders W.S."/>
            <person name="Peterson D.G."/>
            <person name="Frelichowski J.E."/>
            <person name="Scheffler J.A."/>
            <person name="Scheffler B.E."/>
            <person name="Wendel J.F."/>
        </authorList>
    </citation>
    <scope>NUCLEOTIDE SEQUENCE [LARGE SCALE GENOMIC DNA]</scope>
    <source>
        <strain evidence="2">5</strain>
        <tissue evidence="2">Leaf</tissue>
    </source>
</reference>
<dbReference type="PANTHER" id="PTHR44013">
    <property type="entry name" value="ZINC-TYPE ALCOHOL DEHYDROGENASE-LIKE PROTEIN C16A3.02C"/>
    <property type="match status" value="1"/>
</dbReference>
<dbReference type="EMBL" id="JABEZY010000001">
    <property type="protein sequence ID" value="MBA0733058.1"/>
    <property type="molecule type" value="Genomic_DNA"/>
</dbReference>
<gene>
    <name evidence="2" type="ORF">Gogos_017104</name>
</gene>
<keyword evidence="3" id="KW-1185">Reference proteome</keyword>
<dbReference type="InterPro" id="IPR013149">
    <property type="entry name" value="ADH-like_C"/>
</dbReference>
<name>A0A7J9B9W9_GOSGO</name>
<dbReference type="Pfam" id="PF00107">
    <property type="entry name" value="ADH_zinc_N"/>
    <property type="match status" value="1"/>
</dbReference>
<comment type="caution">
    <text evidence="2">The sequence shown here is derived from an EMBL/GenBank/DDBJ whole genome shotgun (WGS) entry which is preliminary data.</text>
</comment>
<sequence length="184" mass="19357">MQLQNGGALAEYAVANEGSTVSRPPELAGLKLDGTGPEVNVLVTAASGGVGQYAVQLLKLANAHITATCGARNIDLVRSLGADEVLDYKTPDGVALKSPSGRKYDVIIHCAHNIPWSTFEANLTSKGKVVDTTPGFGTLMSVAFKKITFAKRQLIPLFTSPNKAEEAWAKSIDGHATGKILVEP</sequence>
<dbReference type="Gene3D" id="3.40.50.720">
    <property type="entry name" value="NAD(P)-binding Rossmann-like Domain"/>
    <property type="match status" value="1"/>
</dbReference>
<dbReference type="InterPro" id="IPR052733">
    <property type="entry name" value="Chloroplast_QOR"/>
</dbReference>
<dbReference type="CDD" id="cd08267">
    <property type="entry name" value="MDR1"/>
    <property type="match status" value="1"/>
</dbReference>
<dbReference type="Proteomes" id="UP000593579">
    <property type="component" value="Unassembled WGS sequence"/>
</dbReference>
<dbReference type="InterPro" id="IPR036291">
    <property type="entry name" value="NAD(P)-bd_dom_sf"/>
</dbReference>
<dbReference type="OrthoDB" id="48317at2759"/>
<accession>A0A7J9B9W9</accession>
<protein>
    <recommendedName>
        <fullName evidence="1">Alcohol dehydrogenase-like C-terminal domain-containing protein</fullName>
    </recommendedName>
</protein>
<feature type="domain" description="Alcohol dehydrogenase-like C-terminal" evidence="1">
    <location>
        <begin position="49"/>
        <end position="133"/>
    </location>
</feature>
<evidence type="ECO:0000313" key="3">
    <source>
        <dbReference type="Proteomes" id="UP000593579"/>
    </source>
</evidence>
<proteinExistence type="predicted"/>
<dbReference type="PANTHER" id="PTHR44013:SF1">
    <property type="entry name" value="ZINC-TYPE ALCOHOL DEHYDROGENASE-LIKE PROTEIN C16A3.02C"/>
    <property type="match status" value="1"/>
</dbReference>